<comment type="caution">
    <text evidence="3">The sequence shown here is derived from an EMBL/GenBank/DDBJ whole genome shotgun (WGS) entry which is preliminary data.</text>
</comment>
<dbReference type="OrthoDB" id="5513339at2"/>
<feature type="signal peptide" evidence="2">
    <location>
        <begin position="1"/>
        <end position="20"/>
    </location>
</feature>
<dbReference type="PROSITE" id="PS51257">
    <property type="entry name" value="PROKAR_LIPOPROTEIN"/>
    <property type="match status" value="1"/>
</dbReference>
<dbReference type="InterPro" id="IPR032871">
    <property type="entry name" value="AHH_dom_containing"/>
</dbReference>
<organism evidence="3 4">
    <name type="scientific">Corallococcus aberystwythensis</name>
    <dbReference type="NCBI Taxonomy" id="2316722"/>
    <lineage>
        <taxon>Bacteria</taxon>
        <taxon>Pseudomonadati</taxon>
        <taxon>Myxococcota</taxon>
        <taxon>Myxococcia</taxon>
        <taxon>Myxococcales</taxon>
        <taxon>Cystobacterineae</taxon>
        <taxon>Myxococcaceae</taxon>
        <taxon>Corallococcus</taxon>
    </lineage>
</organism>
<dbReference type="Pfam" id="PF14412">
    <property type="entry name" value="AHH"/>
    <property type="match status" value="1"/>
</dbReference>
<evidence type="ECO:0000256" key="1">
    <source>
        <dbReference type="SAM" id="MobiDB-lite"/>
    </source>
</evidence>
<dbReference type="AlphaFoldDB" id="A0A3A8QBE4"/>
<proteinExistence type="predicted"/>
<evidence type="ECO:0000256" key="2">
    <source>
        <dbReference type="SAM" id="SignalP"/>
    </source>
</evidence>
<keyword evidence="4" id="KW-1185">Reference proteome</keyword>
<evidence type="ECO:0008006" key="5">
    <source>
        <dbReference type="Google" id="ProtNLM"/>
    </source>
</evidence>
<keyword evidence="2" id="KW-0732">Signal</keyword>
<accession>A0A3A8QBE4</accession>
<evidence type="ECO:0000313" key="3">
    <source>
        <dbReference type="EMBL" id="RKH60564.1"/>
    </source>
</evidence>
<dbReference type="EMBL" id="RAWK01000166">
    <property type="protein sequence ID" value="RKH60564.1"/>
    <property type="molecule type" value="Genomic_DNA"/>
</dbReference>
<evidence type="ECO:0000313" key="4">
    <source>
        <dbReference type="Proteomes" id="UP000267003"/>
    </source>
</evidence>
<dbReference type="Proteomes" id="UP000267003">
    <property type="component" value="Unassembled WGS sequence"/>
</dbReference>
<gene>
    <name evidence="3" type="ORF">D7W81_25295</name>
</gene>
<sequence>MTLRSVCVLWLLLATGCATSRTLRLDTGGGQSREYTPRKDTPPVALDGDTFEETVRTLARSAPESVHHPGAKRPRALLGVVSVQDPRHGRVRVSQGGTELEAAYGRWCVRKRLSGDCLHLLDRGLTLDEEGKRTLAFRIALDSVWEETAEALEGMVDPEAMVTLLATTGSVYFGLWLVPEPLLTKGVAATLTGALIAYLGWDTVWSLIQGWRVLAAEVQEAQTFDSIRDAGEKYGEVMGKQAARAFVMLTMAALGGTAQTLAARVTTLPGSAQAALVGAEQGGFRLVAAAEVSAVAVSASGEVTIALAPNAVAMSAKGPNVPVPVEVRVHHIATNKWWEATHNGGPWSPQFQKLFDKAGMSLDDPANKVRVPGHKGPHPEDYHRRVSSRLNEAMEDCGSIQQCREALTNELRRLASEILNTGTKLNKWVTKS</sequence>
<name>A0A3A8QBE4_9BACT</name>
<feature type="chain" id="PRO_5017256877" description="Lipoprotein" evidence="2">
    <location>
        <begin position="21"/>
        <end position="432"/>
    </location>
</feature>
<feature type="region of interest" description="Disordered" evidence="1">
    <location>
        <begin position="23"/>
        <end position="45"/>
    </location>
</feature>
<reference evidence="4" key="1">
    <citation type="submission" date="2018-09" db="EMBL/GenBank/DDBJ databases">
        <authorList>
            <person name="Livingstone P.G."/>
            <person name="Whitworth D.E."/>
        </authorList>
    </citation>
    <scope>NUCLEOTIDE SEQUENCE [LARGE SCALE GENOMIC DNA]</scope>
    <source>
        <strain evidence="4">AB050A</strain>
    </source>
</reference>
<dbReference type="RefSeq" id="WP_120557966.1">
    <property type="nucleotide sequence ID" value="NZ_RAWK01000166.1"/>
</dbReference>
<protein>
    <recommendedName>
        <fullName evidence="5">Lipoprotein</fullName>
    </recommendedName>
</protein>